<comment type="subcellular location">
    <subcellularLocation>
        <location evidence="1">Membrane</location>
        <topology evidence="1">Multi-pass membrane protein</topology>
    </subcellularLocation>
</comment>
<dbReference type="OrthoDB" id="9767361at2"/>
<keyword evidence="2 5" id="KW-0812">Transmembrane</keyword>
<feature type="transmembrane region" description="Helical" evidence="5">
    <location>
        <begin position="358"/>
        <end position="378"/>
    </location>
</feature>
<accession>A0A437PQ46</accession>
<dbReference type="SUPFAM" id="SSF81340">
    <property type="entry name" value="Clc chloride channel"/>
    <property type="match status" value="1"/>
</dbReference>
<dbReference type="GO" id="GO:0015108">
    <property type="term" value="F:chloride transmembrane transporter activity"/>
    <property type="evidence" value="ECO:0007669"/>
    <property type="project" value="InterPro"/>
</dbReference>
<evidence type="ECO:0008006" key="8">
    <source>
        <dbReference type="Google" id="ProtNLM"/>
    </source>
</evidence>
<keyword evidence="4 5" id="KW-0472">Membrane</keyword>
<dbReference type="PRINTS" id="PR00762">
    <property type="entry name" value="CLCHANNEL"/>
</dbReference>
<dbReference type="Proteomes" id="UP000282832">
    <property type="component" value="Unassembled WGS sequence"/>
</dbReference>
<evidence type="ECO:0000256" key="2">
    <source>
        <dbReference type="ARBA" id="ARBA00022692"/>
    </source>
</evidence>
<dbReference type="EMBL" id="SACY01000004">
    <property type="protein sequence ID" value="RVU24224.1"/>
    <property type="molecule type" value="Genomic_DNA"/>
</dbReference>
<keyword evidence="3 5" id="KW-1133">Transmembrane helix</keyword>
<dbReference type="PANTHER" id="PTHR43427:SF12">
    <property type="entry name" value="CHLORIDE TRANSPORTER"/>
    <property type="match status" value="1"/>
</dbReference>
<evidence type="ECO:0000256" key="1">
    <source>
        <dbReference type="ARBA" id="ARBA00004141"/>
    </source>
</evidence>
<dbReference type="RefSeq" id="WP_127804887.1">
    <property type="nucleotide sequence ID" value="NZ_SACY01000004.1"/>
</dbReference>
<dbReference type="Pfam" id="PF00654">
    <property type="entry name" value="Voltage_CLC"/>
    <property type="match status" value="1"/>
</dbReference>
<feature type="transmembrane region" description="Helical" evidence="5">
    <location>
        <begin position="205"/>
        <end position="226"/>
    </location>
</feature>
<evidence type="ECO:0000256" key="5">
    <source>
        <dbReference type="SAM" id="Phobius"/>
    </source>
</evidence>
<evidence type="ECO:0000256" key="4">
    <source>
        <dbReference type="ARBA" id="ARBA00023136"/>
    </source>
</evidence>
<feature type="transmembrane region" description="Helical" evidence="5">
    <location>
        <begin position="134"/>
        <end position="159"/>
    </location>
</feature>
<dbReference type="InterPro" id="IPR014743">
    <property type="entry name" value="Cl-channel_core"/>
</dbReference>
<gene>
    <name evidence="6" type="ORF">EOJ36_09905</name>
</gene>
<name>A0A437PQ46_9BACT</name>
<dbReference type="GO" id="GO:0016020">
    <property type="term" value="C:membrane"/>
    <property type="evidence" value="ECO:0007669"/>
    <property type="project" value="UniProtKB-SubCell"/>
</dbReference>
<dbReference type="InterPro" id="IPR001807">
    <property type="entry name" value="ClC"/>
</dbReference>
<sequence length="400" mass="43898">MKKYFQLIVGLSILSFLMGSASALFLKGLDQVAILRNLWHLFPYLLPLIAVIFLYSKTYWQQLSQTSTNTYIEIINGGEKNTSPFFSIYIVASTWISHLAGASVGREGTAVQIGANFADFIATKFKFLKEDKILLIRSGIAAGFGSVFGTPWAGAFFGLEINEFGKYSWKSIIPCIYSSFLSNWISLHVYGTKHTLYPAIFLPEINVTFCAKLLILGLFLALIARFYKALESNINYLFGLLPSQKILRGIILGAIVGILLSQGEFQSSIGLSAEKLLDPFKGNIDNSFFIKKIIATTFSLAAGFKGGEATPLFLIGSHAGAYFSNLLIFPQALAAALGFVGLYCGLAKTPLTAMFLSMELFSLNMALVSLLVTLIIIFTSGKNGLFPQQIWNVKMPKPLL</sequence>
<evidence type="ECO:0000313" key="7">
    <source>
        <dbReference type="Proteomes" id="UP000282832"/>
    </source>
</evidence>
<organism evidence="6 7">
    <name type="scientific">Sandaracinomonas limnophila</name>
    <dbReference type="NCBI Taxonomy" id="1862386"/>
    <lineage>
        <taxon>Bacteria</taxon>
        <taxon>Pseudomonadati</taxon>
        <taxon>Bacteroidota</taxon>
        <taxon>Cytophagia</taxon>
        <taxon>Cytophagales</taxon>
        <taxon>Flectobacillaceae</taxon>
        <taxon>Sandaracinomonas</taxon>
    </lineage>
</organism>
<dbReference type="PANTHER" id="PTHR43427">
    <property type="entry name" value="CHLORIDE CHANNEL PROTEIN CLC-E"/>
    <property type="match status" value="1"/>
</dbReference>
<protein>
    <recommendedName>
        <fullName evidence="8">Chloride channel protein</fullName>
    </recommendedName>
</protein>
<reference evidence="6 7" key="1">
    <citation type="submission" date="2019-01" db="EMBL/GenBank/DDBJ databases">
        <authorList>
            <person name="Chen W.-M."/>
        </authorList>
    </citation>
    <scope>NUCLEOTIDE SEQUENCE [LARGE SCALE GENOMIC DNA]</scope>
    <source>
        <strain evidence="6 7">FSY-15</strain>
    </source>
</reference>
<dbReference type="InterPro" id="IPR050368">
    <property type="entry name" value="ClC-type_chloride_channel"/>
</dbReference>
<keyword evidence="7" id="KW-1185">Reference proteome</keyword>
<proteinExistence type="predicted"/>
<dbReference type="AlphaFoldDB" id="A0A437PQ46"/>
<evidence type="ECO:0000313" key="6">
    <source>
        <dbReference type="EMBL" id="RVU24224.1"/>
    </source>
</evidence>
<feature type="transmembrane region" description="Helical" evidence="5">
    <location>
        <begin position="39"/>
        <end position="56"/>
    </location>
</feature>
<feature type="transmembrane region" description="Helical" evidence="5">
    <location>
        <begin position="322"/>
        <end position="346"/>
    </location>
</feature>
<dbReference type="Gene3D" id="1.10.3080.10">
    <property type="entry name" value="Clc chloride channel"/>
    <property type="match status" value="1"/>
</dbReference>
<evidence type="ECO:0000256" key="3">
    <source>
        <dbReference type="ARBA" id="ARBA00022989"/>
    </source>
</evidence>
<comment type="caution">
    <text evidence="6">The sequence shown here is derived from an EMBL/GenBank/DDBJ whole genome shotgun (WGS) entry which is preliminary data.</text>
</comment>